<accession>A0A835RV05</accession>
<sequence>MKSSALEAKLEEAFRERICFLGSVSEELSDSVLRLMNSIWVSCANSISIAETAFNSTRSINSSLCDDSYFDSIFMDDDLEISASRVVIAITNSHVIIAITASRVLIAIFDKVWILTGDHVIKLGVVLSDAFGSGGSIRQRRSPNHLGLPQAP</sequence>
<proteinExistence type="predicted"/>
<comment type="caution">
    <text evidence="1">The sequence shown here is derived from an EMBL/GenBank/DDBJ whole genome shotgun (WGS) entry which is preliminary data.</text>
</comment>
<dbReference type="Proteomes" id="UP000636800">
    <property type="component" value="Chromosome 1"/>
</dbReference>
<gene>
    <name evidence="1" type="ORF">HPP92_003746</name>
</gene>
<name>A0A835RV05_VANPL</name>
<protein>
    <submittedName>
        <fullName evidence="1">Uncharacterized protein</fullName>
    </submittedName>
</protein>
<evidence type="ECO:0000313" key="1">
    <source>
        <dbReference type="EMBL" id="KAG0499055.1"/>
    </source>
</evidence>
<dbReference type="AlphaFoldDB" id="A0A835RV05"/>
<evidence type="ECO:0000313" key="2">
    <source>
        <dbReference type="Proteomes" id="UP000636800"/>
    </source>
</evidence>
<dbReference type="OrthoDB" id="206354at2759"/>
<organism evidence="1 2">
    <name type="scientific">Vanilla planifolia</name>
    <name type="common">Vanilla</name>
    <dbReference type="NCBI Taxonomy" id="51239"/>
    <lineage>
        <taxon>Eukaryota</taxon>
        <taxon>Viridiplantae</taxon>
        <taxon>Streptophyta</taxon>
        <taxon>Embryophyta</taxon>
        <taxon>Tracheophyta</taxon>
        <taxon>Spermatophyta</taxon>
        <taxon>Magnoliopsida</taxon>
        <taxon>Liliopsida</taxon>
        <taxon>Asparagales</taxon>
        <taxon>Orchidaceae</taxon>
        <taxon>Vanilloideae</taxon>
        <taxon>Vanilleae</taxon>
        <taxon>Vanilla</taxon>
    </lineage>
</organism>
<keyword evidence="2" id="KW-1185">Reference proteome</keyword>
<dbReference type="EMBL" id="JADCNL010000001">
    <property type="protein sequence ID" value="KAG0499055.1"/>
    <property type="molecule type" value="Genomic_DNA"/>
</dbReference>
<reference evidence="1 2" key="1">
    <citation type="journal article" date="2020" name="Nat. Food">
        <title>A phased Vanilla planifolia genome enables genetic improvement of flavour and production.</title>
        <authorList>
            <person name="Hasing T."/>
            <person name="Tang H."/>
            <person name="Brym M."/>
            <person name="Khazi F."/>
            <person name="Huang T."/>
            <person name="Chambers A.H."/>
        </authorList>
    </citation>
    <scope>NUCLEOTIDE SEQUENCE [LARGE SCALE GENOMIC DNA]</scope>
    <source>
        <tissue evidence="1">Leaf</tissue>
    </source>
</reference>